<feature type="compositionally biased region" description="Low complexity" evidence="1">
    <location>
        <begin position="81"/>
        <end position="116"/>
    </location>
</feature>
<dbReference type="Proteomes" id="UP000289323">
    <property type="component" value="Unassembled WGS sequence"/>
</dbReference>
<feature type="compositionally biased region" description="Basic and acidic residues" evidence="1">
    <location>
        <begin position="25"/>
        <end position="38"/>
    </location>
</feature>
<proteinExistence type="predicted"/>
<name>A0A446BUM0_9PEZI</name>
<gene>
    <name evidence="2" type="ORF">TT172_LOCUS8449</name>
</gene>
<dbReference type="EMBL" id="OUUZ01000016">
    <property type="protein sequence ID" value="SPQ26030.1"/>
    <property type="molecule type" value="Genomic_DNA"/>
</dbReference>
<evidence type="ECO:0000313" key="3">
    <source>
        <dbReference type="Proteomes" id="UP000289323"/>
    </source>
</evidence>
<protein>
    <submittedName>
        <fullName evidence="2">Eb876419-e161-4587-ae5e-fb92a96d71d5</fullName>
    </submittedName>
</protein>
<feature type="compositionally biased region" description="Low complexity" evidence="1">
    <location>
        <begin position="163"/>
        <end position="175"/>
    </location>
</feature>
<evidence type="ECO:0000313" key="2">
    <source>
        <dbReference type="EMBL" id="SPQ26030.1"/>
    </source>
</evidence>
<feature type="compositionally biased region" description="Low complexity" evidence="1">
    <location>
        <begin position="1"/>
        <end position="24"/>
    </location>
</feature>
<accession>A0A446BUM0</accession>
<evidence type="ECO:0000256" key="1">
    <source>
        <dbReference type="SAM" id="MobiDB-lite"/>
    </source>
</evidence>
<feature type="region of interest" description="Disordered" evidence="1">
    <location>
        <begin position="206"/>
        <end position="249"/>
    </location>
</feature>
<organism evidence="2 3">
    <name type="scientific">Thermothielavioides terrestris</name>
    <dbReference type="NCBI Taxonomy" id="2587410"/>
    <lineage>
        <taxon>Eukaryota</taxon>
        <taxon>Fungi</taxon>
        <taxon>Dikarya</taxon>
        <taxon>Ascomycota</taxon>
        <taxon>Pezizomycotina</taxon>
        <taxon>Sordariomycetes</taxon>
        <taxon>Sordariomycetidae</taxon>
        <taxon>Sordariales</taxon>
        <taxon>Chaetomiaceae</taxon>
        <taxon>Thermothielavioides</taxon>
    </lineage>
</organism>
<feature type="compositionally biased region" description="Low complexity" evidence="1">
    <location>
        <begin position="212"/>
        <end position="231"/>
    </location>
</feature>
<reference evidence="2 3" key="1">
    <citation type="submission" date="2018-04" db="EMBL/GenBank/DDBJ databases">
        <authorList>
            <person name="Huttner S."/>
            <person name="Dainat J."/>
        </authorList>
    </citation>
    <scope>NUCLEOTIDE SEQUENCE [LARGE SCALE GENOMIC DNA]</scope>
</reference>
<feature type="region of interest" description="Disordered" evidence="1">
    <location>
        <begin position="1"/>
        <end position="188"/>
    </location>
</feature>
<feature type="compositionally biased region" description="Basic residues" evidence="1">
    <location>
        <begin position="232"/>
        <end position="242"/>
    </location>
</feature>
<feature type="compositionally biased region" description="Pro residues" evidence="1">
    <location>
        <begin position="149"/>
        <end position="162"/>
    </location>
</feature>
<sequence length="294" mass="30893">MPSPSQSGPASSPTPSLSPLAEPTEGGRLDSSAHEFRNARFHAMPEDLAAPGFLEEPDPWFRLPSPVSPIGSDASTERSSADASAEGSSAATSPAPAAYAFPPAGAADPDPPSLASLVATSEPDDGTPYDPRWGVIGGERRQQRQRSQSPPPCPPPPPPTPTPGTTAPPHTPITTQAWGGGVIGQQDEDGSRQLLHGLLLVVRSRPLPPEPLTTSTTTTTTTATPPTTSGRPYRHHHSRRSRVCPPRSQLLSSRPFPYNLYYYAETLSDEEPVAGPSVGRGHALFSPGMGSGLW</sequence>
<dbReference type="AlphaFoldDB" id="A0A446BUM0"/>